<evidence type="ECO:0000256" key="4">
    <source>
        <dbReference type="ARBA" id="ARBA00022618"/>
    </source>
</evidence>
<dbReference type="Pfam" id="PF12719">
    <property type="entry name" value="Cnd3"/>
    <property type="match status" value="1"/>
</dbReference>
<keyword evidence="11" id="KW-1185">Reference proteome</keyword>
<evidence type="ECO:0000256" key="8">
    <source>
        <dbReference type="SAM" id="MobiDB-lite"/>
    </source>
</evidence>
<feature type="compositionally biased region" description="Low complexity" evidence="8">
    <location>
        <begin position="924"/>
        <end position="933"/>
    </location>
</feature>
<evidence type="ECO:0000259" key="9">
    <source>
        <dbReference type="Pfam" id="PF12719"/>
    </source>
</evidence>
<protein>
    <submittedName>
        <fullName evidence="10">Condensin complex subunit 3</fullName>
    </submittedName>
</protein>
<reference evidence="10 11" key="1">
    <citation type="submission" date="2015-07" db="EMBL/GenBank/DDBJ databases">
        <title>Draft Genome Sequence of Malassezia furfur CBS1878 and Malassezia pachydermatis CBS1879.</title>
        <authorList>
            <person name="Triana S."/>
            <person name="Ohm R."/>
            <person name="Gonzalez A."/>
            <person name="DeCock H."/>
            <person name="Restrepo S."/>
            <person name="Celis A."/>
        </authorList>
    </citation>
    <scope>NUCLEOTIDE SEQUENCE [LARGE SCALE GENOMIC DNA]</scope>
    <source>
        <strain evidence="10 11">CBS 1879</strain>
    </source>
</reference>
<feature type="compositionally biased region" description="Acidic residues" evidence="8">
    <location>
        <begin position="952"/>
        <end position="975"/>
    </location>
</feature>
<dbReference type="STRING" id="77020.A0A0M9VQE7"/>
<keyword evidence="4" id="KW-0132">Cell division</keyword>
<evidence type="ECO:0000256" key="2">
    <source>
        <dbReference type="ARBA" id="ARBA00006533"/>
    </source>
</evidence>
<dbReference type="GO" id="GO:0000796">
    <property type="term" value="C:condensin complex"/>
    <property type="evidence" value="ECO:0007669"/>
    <property type="project" value="InterPro"/>
</dbReference>
<keyword evidence="6" id="KW-0226">DNA condensation</keyword>
<dbReference type="VEuPathDB" id="FungiDB:Malapachy_2613"/>
<proteinExistence type="inferred from homology"/>
<dbReference type="InterPro" id="IPR025977">
    <property type="entry name" value="Cnd3_C"/>
</dbReference>
<dbReference type="InterPro" id="IPR016024">
    <property type="entry name" value="ARM-type_fold"/>
</dbReference>
<evidence type="ECO:0000256" key="6">
    <source>
        <dbReference type="ARBA" id="ARBA00023067"/>
    </source>
</evidence>
<comment type="similarity">
    <text evidence="2">Belongs to the CND3 (condensin subunit 3) family.</text>
</comment>
<gene>
    <name evidence="10" type="ORF">Malapachy_2613</name>
</gene>
<dbReference type="GO" id="GO:0051301">
    <property type="term" value="P:cell division"/>
    <property type="evidence" value="ECO:0007669"/>
    <property type="project" value="UniProtKB-KW"/>
</dbReference>
<dbReference type="InterPro" id="IPR027165">
    <property type="entry name" value="CND3"/>
</dbReference>
<organism evidence="10 11">
    <name type="scientific">Malassezia pachydermatis</name>
    <dbReference type="NCBI Taxonomy" id="77020"/>
    <lineage>
        <taxon>Eukaryota</taxon>
        <taxon>Fungi</taxon>
        <taxon>Dikarya</taxon>
        <taxon>Basidiomycota</taxon>
        <taxon>Ustilaginomycotina</taxon>
        <taxon>Malasseziomycetes</taxon>
        <taxon>Malasseziales</taxon>
        <taxon>Malasseziaceae</taxon>
        <taxon>Malassezia</taxon>
    </lineage>
</organism>
<dbReference type="RefSeq" id="XP_017993091.1">
    <property type="nucleotide sequence ID" value="XM_018137101.1"/>
</dbReference>
<evidence type="ECO:0000256" key="3">
    <source>
        <dbReference type="ARBA" id="ARBA00022454"/>
    </source>
</evidence>
<accession>A0A0M9VQE7</accession>
<dbReference type="Pfam" id="PF13646">
    <property type="entry name" value="HEAT_2"/>
    <property type="match status" value="1"/>
</dbReference>
<keyword evidence="3" id="KW-0158">Chromosome</keyword>
<evidence type="ECO:0000313" key="10">
    <source>
        <dbReference type="EMBL" id="KOS15459.1"/>
    </source>
</evidence>
<dbReference type="Gene3D" id="1.25.10.10">
    <property type="entry name" value="Leucine-rich Repeat Variant"/>
    <property type="match status" value="2"/>
</dbReference>
<evidence type="ECO:0000256" key="1">
    <source>
        <dbReference type="ARBA" id="ARBA00004286"/>
    </source>
</evidence>
<dbReference type="GO" id="GO:0000793">
    <property type="term" value="C:condensed chromosome"/>
    <property type="evidence" value="ECO:0007669"/>
    <property type="project" value="TreeGrafter"/>
</dbReference>
<dbReference type="PANTHER" id="PTHR14418:SF5">
    <property type="entry name" value="CONDENSIN COMPLEX SUBUNIT 3"/>
    <property type="match status" value="1"/>
</dbReference>
<dbReference type="InterPro" id="IPR011989">
    <property type="entry name" value="ARM-like"/>
</dbReference>
<keyword evidence="5" id="KW-0498">Mitosis</keyword>
<dbReference type="SUPFAM" id="SSF48371">
    <property type="entry name" value="ARM repeat"/>
    <property type="match status" value="1"/>
</dbReference>
<dbReference type="GeneID" id="28728976"/>
<sequence>MRHTLVETVQTHIPPHFQDAQHSLANHRKNCVSLLKVHKQCAQVTEQTERGTRLIGEKLFNETIFSCLNRALALKKGVKSADRICKFVATYAAYAQEQFNAGVDDDSDTTATRFIAILLKHLLKGFRAKDKNVRLRCCGCVALLINSIDSIDDDLYETLVSLLMERLTDRESGVRVQAIVALARLQSDEEGTDQQTLRLLLHRLRHDASAEVRRAALFNITPTTATLPYLLERLQDVDTTNRRCVYLGSLKMLVDAQPLLARDDGASVRASLGLGEVSLSEVIRVGLHERDASVQKAARKLVAYWLEAMGGDILTLLEHLHVSRTENGEPVVLALLEESQEVRTTVQALLEDHMSYWAAMTPAKALLARCFVLYSTTHHMERALESCIPVVTALVFRIQAEYEALSQSLEQQAMEEAEEDDGDGLPMVQDDLALSRVFTVNEMLTLAMYCDYGDEMGRRKMYMLVREMLGNAWLPSKLVPRCLDVLLRLSSGQRDFLQLVVELVQSLEADIDEDMAPMANEGEDGVAIADTSTTRQALSWHQRVVDDASPAQAAHMAELEARRLLIVRSMLERLSCSLQGDATLEGLIQELIVPTVQSKDAMLREQGLVCLGLCSLLDPKTALVTFPLLLSQIQRAQGTIRVRCVECLFDLTVMHGIDMLCAQSAEVAAQNEFNGDEEQGLQYARQQMIGFLLSLLEHDDPQVQATASEGISKLLLTGVLFDDDVLKSLVLTYMSPDTADNQALRQCLSYFLPLFCSSDVRHQHMIQRVFVDVLDVLSSVYEDPDAQLHMVTPTQIVLQLLDWTNPERLLLSQPDDMIHIDMAIDALRHGLTSTRRDERKAIVAMLSKLTWPTTIDTSRATQLALLADALQLRAYDATTRNAIARFISALQKHAPSERDEATAEDLRAWIATLPPPPPSLVTQTHARAPAHASASHRRSVSVASTAMSERDSDMEEDAVTPMEYVDEDDEDELAL</sequence>
<evidence type="ECO:0000256" key="7">
    <source>
        <dbReference type="ARBA" id="ARBA00023306"/>
    </source>
</evidence>
<name>A0A0M9VQE7_9BASI</name>
<dbReference type="Proteomes" id="UP000037751">
    <property type="component" value="Unassembled WGS sequence"/>
</dbReference>
<feature type="domain" description="Nuclear condensin complex subunit 3 C-terminal" evidence="9">
    <location>
        <begin position="563"/>
        <end position="850"/>
    </location>
</feature>
<comment type="caution">
    <text evidence="10">The sequence shown here is derived from an EMBL/GenBank/DDBJ whole genome shotgun (WGS) entry which is preliminary data.</text>
</comment>
<comment type="subcellular location">
    <subcellularLocation>
        <location evidence="1">Chromosome</location>
    </subcellularLocation>
</comment>
<evidence type="ECO:0000256" key="5">
    <source>
        <dbReference type="ARBA" id="ARBA00022776"/>
    </source>
</evidence>
<feature type="region of interest" description="Disordered" evidence="8">
    <location>
        <begin position="914"/>
        <end position="975"/>
    </location>
</feature>
<dbReference type="AlphaFoldDB" id="A0A0M9VQE7"/>
<evidence type="ECO:0000313" key="11">
    <source>
        <dbReference type="Proteomes" id="UP000037751"/>
    </source>
</evidence>
<dbReference type="GO" id="GO:0007076">
    <property type="term" value="P:mitotic chromosome condensation"/>
    <property type="evidence" value="ECO:0007669"/>
    <property type="project" value="InterPro"/>
</dbReference>
<dbReference type="OrthoDB" id="27187at2759"/>
<dbReference type="EMBL" id="LGAV01000002">
    <property type="protein sequence ID" value="KOS15459.1"/>
    <property type="molecule type" value="Genomic_DNA"/>
</dbReference>
<dbReference type="PANTHER" id="PTHR14418">
    <property type="entry name" value="CONDENSIN COMPLEX SUBUNIT 3-RELATED"/>
    <property type="match status" value="1"/>
</dbReference>
<keyword evidence="7" id="KW-0131">Cell cycle</keyword>